<evidence type="ECO:0008006" key="4">
    <source>
        <dbReference type="Google" id="ProtNLM"/>
    </source>
</evidence>
<feature type="chain" id="PRO_5001753233" description="RxLR effector protein" evidence="1">
    <location>
        <begin position="25"/>
        <end position="496"/>
    </location>
</feature>
<evidence type="ECO:0000313" key="2">
    <source>
        <dbReference type="EMBL" id="ETO68260.1"/>
    </source>
</evidence>
<organism evidence="2 3">
    <name type="scientific">Phytophthora nicotianae P1976</name>
    <dbReference type="NCBI Taxonomy" id="1317066"/>
    <lineage>
        <taxon>Eukaryota</taxon>
        <taxon>Sar</taxon>
        <taxon>Stramenopiles</taxon>
        <taxon>Oomycota</taxon>
        <taxon>Peronosporomycetes</taxon>
        <taxon>Peronosporales</taxon>
        <taxon>Peronosporaceae</taxon>
        <taxon>Phytophthora</taxon>
    </lineage>
</organism>
<comment type="caution">
    <text evidence="2">The sequence shown here is derived from an EMBL/GenBank/DDBJ whole genome shotgun (WGS) entry which is preliminary data.</text>
</comment>
<dbReference type="Proteomes" id="UP000028582">
    <property type="component" value="Unassembled WGS sequence"/>
</dbReference>
<dbReference type="AlphaFoldDB" id="A0A080ZNP9"/>
<dbReference type="EMBL" id="ANJA01002729">
    <property type="protein sequence ID" value="ETO68260.1"/>
    <property type="molecule type" value="Genomic_DNA"/>
</dbReference>
<sequence>MRRNSIPLLTTLVFLLACVSSVSAETTAVNVPVNARLYATNQRHGHVFTNRQLKGYGTTTESDEERVGLGPLTGLVHAATSKIDDFIAPAKYNYLVNNLRIGNSVEEALTSSQLKTLSQFVAKFRNKNPGKYISSIAPLTAKYGDDVVARALVQLERDGDMTDLVKQLRGEQLMDWLRTGKSVDDVFNLLKLKEDGYKLLHSRKLRALEDYITLYNREKSTDETLVKVLATGFGGDGNLVALLEQAKKHVRSVYKASSLDAALQTKWQSEKLPPMNVWSRLQFSDDVNEAISSGKLDMYYKYISENYRKSRGSVLERYIAKYGEVEVAKALVTAKGNDATRKLATRLQKQQLEGWLATKKFPDDVFVLLKIKDDGILFTRSRKLKTLTTYIKMYNTHKKTQDQADIFRVVINGFGGDAAFARVVVKGVTMPDSPEMFRTAQNYEDALFKGWRQSQIEPKDVITKVFNKENGAASSLETEIAARYSEFYKRKTPAAS</sequence>
<feature type="signal peptide" evidence="1">
    <location>
        <begin position="1"/>
        <end position="24"/>
    </location>
</feature>
<gene>
    <name evidence="2" type="ORF">F444_14882</name>
</gene>
<reference evidence="2 3" key="1">
    <citation type="submission" date="2013-11" db="EMBL/GenBank/DDBJ databases">
        <title>The Genome Sequence of Phytophthora parasitica P1976.</title>
        <authorList>
            <consortium name="The Broad Institute Genomics Platform"/>
            <person name="Russ C."/>
            <person name="Tyler B."/>
            <person name="Panabieres F."/>
            <person name="Shan W."/>
            <person name="Tripathy S."/>
            <person name="Grunwald N."/>
            <person name="Machado M."/>
            <person name="Johnson C.S."/>
            <person name="Walker B."/>
            <person name="Young S."/>
            <person name="Zeng Q."/>
            <person name="Gargeya S."/>
            <person name="Fitzgerald M."/>
            <person name="Haas B."/>
            <person name="Abouelleil A."/>
            <person name="Allen A.W."/>
            <person name="Alvarado L."/>
            <person name="Arachchi H.M."/>
            <person name="Berlin A.M."/>
            <person name="Chapman S.B."/>
            <person name="Gainer-Dewar J."/>
            <person name="Goldberg J."/>
            <person name="Griggs A."/>
            <person name="Gujja S."/>
            <person name="Hansen M."/>
            <person name="Howarth C."/>
            <person name="Imamovic A."/>
            <person name="Ireland A."/>
            <person name="Larimer J."/>
            <person name="McCowan C."/>
            <person name="Murphy C."/>
            <person name="Pearson M."/>
            <person name="Poon T.W."/>
            <person name="Priest M."/>
            <person name="Roberts A."/>
            <person name="Saif S."/>
            <person name="Shea T."/>
            <person name="Sisk P."/>
            <person name="Sykes S."/>
            <person name="Wortman J."/>
            <person name="Nusbaum C."/>
            <person name="Birren B."/>
        </authorList>
    </citation>
    <scope>NUCLEOTIDE SEQUENCE [LARGE SCALE GENOMIC DNA]</scope>
    <source>
        <strain evidence="2 3">P1976</strain>
    </source>
</reference>
<name>A0A080ZNP9_PHYNI</name>
<evidence type="ECO:0000313" key="3">
    <source>
        <dbReference type="Proteomes" id="UP000028582"/>
    </source>
</evidence>
<accession>A0A080ZNP9</accession>
<dbReference type="OrthoDB" id="128648at2759"/>
<proteinExistence type="predicted"/>
<evidence type="ECO:0000256" key="1">
    <source>
        <dbReference type="SAM" id="SignalP"/>
    </source>
</evidence>
<protein>
    <recommendedName>
        <fullName evidence="4">RxLR effector protein</fullName>
    </recommendedName>
</protein>
<keyword evidence="1" id="KW-0732">Signal</keyword>
<dbReference type="PROSITE" id="PS51257">
    <property type="entry name" value="PROKAR_LIPOPROTEIN"/>
    <property type="match status" value="1"/>
</dbReference>